<dbReference type="Gene3D" id="1.20.5.420">
    <property type="entry name" value="Immunoglobulin FC, subunit C"/>
    <property type="match status" value="1"/>
</dbReference>
<comment type="similarity">
    <text evidence="2">Belongs to the glycosyl hydrolase 81 family.</text>
</comment>
<evidence type="ECO:0000256" key="8">
    <source>
        <dbReference type="ARBA" id="ARBA00023326"/>
    </source>
</evidence>
<gene>
    <name evidence="13" type="ORF">H257_03403</name>
</gene>
<dbReference type="EMBL" id="KI913119">
    <property type="protein sequence ID" value="ETV84081.1"/>
    <property type="molecule type" value="Genomic_DNA"/>
</dbReference>
<sequence>MKEQLASMQTPLPTTISSHGTFMALAVPKSTRSVFRTLIGLRGLVAVAGVALVVVVVVQASTPTIAVTNEISNAAAMQSLNCLLADAGTSPRCNFPSSAAQSWFAPPRNLHPSIRHDVPIPTNRWWGNLISSPREDTVPEKRVWTNPYAVVLLPQGVIVSFPYGTRYFDGASGNVGGAKSYSHAYSKDVTIGAITSSSQSFQVTSWDDLGVTVRQERAADQWLETSLVSGMAYVTAFYSKLSPRVSTEHAIVSINEAGLVKRSTVTSTKFVLRLSNGQQWAVYTSSPLTLSVVTDRMLQQTDLFTGTIRVALVRTPQDIAAHDKYNGGPPLATTGSCDIGLLHFALAHHAAILTPDTAAPIATMSRLESATRGAMIPLATIANQPPQWILAESLVPVELYPRQRPSRERIQHTRLLAHRKADIDAPWTMSVGGSYYFNGKLAQKYASLCLMESDRAVVGADDSLLRRCQAKLTNVLKLFTSNAFTHRLVYDTVALTRPTRTPTLATPSTTTTTTTLGTGSRRRPAAIANVVHPTMPGLAALNQRVSFLIRDVANADAADADFPMFRMFDWFKGHSYSHGVTAAVDGKDLESTSEDVNFYYAMALFGQATGDVRLERLGRLMLSVNVRSVQTYFLMTTSNEIHPPSIKVNHVPGIYFDNKVHYTTWFSDARKSIHMIQMLPVTPVTEYVRTKQFVHEEWTDVLSKLPVVQHDQQHDAALSLLYLNYATVHPDVAMAKLQTVALDDGLTRAWALYMAASRYV</sequence>
<evidence type="ECO:0000256" key="5">
    <source>
        <dbReference type="ARBA" id="ARBA00023277"/>
    </source>
</evidence>
<protein>
    <recommendedName>
        <fullName evidence="3">glucan endo-1,3-beta-D-glucosidase</fullName>
        <ecNumber evidence="3">3.2.1.39</ecNumber>
    </recommendedName>
</protein>
<accession>W4GXN7</accession>
<dbReference type="GO" id="GO:0052861">
    <property type="term" value="F:endo-1,3(4)-beta-glucanase activity"/>
    <property type="evidence" value="ECO:0007669"/>
    <property type="project" value="InterPro"/>
</dbReference>
<keyword evidence="10" id="KW-1133">Transmembrane helix</keyword>
<dbReference type="InterPro" id="IPR005200">
    <property type="entry name" value="Endo-beta-glucanase"/>
</dbReference>
<dbReference type="Pfam" id="PF03639">
    <property type="entry name" value="Glyco_hydro_81"/>
    <property type="match status" value="1"/>
</dbReference>
<dbReference type="OrthoDB" id="4473401at2759"/>
<feature type="region of interest" description="Disordered" evidence="9">
    <location>
        <begin position="500"/>
        <end position="519"/>
    </location>
</feature>
<evidence type="ECO:0000256" key="2">
    <source>
        <dbReference type="ARBA" id="ARBA00010730"/>
    </source>
</evidence>
<dbReference type="PANTHER" id="PTHR31983">
    <property type="entry name" value="ENDO-1,3(4)-BETA-GLUCANASE 1"/>
    <property type="match status" value="1"/>
</dbReference>
<dbReference type="Gene3D" id="2.70.98.30">
    <property type="entry name" value="Golgi alpha-mannosidase II, domain 4"/>
    <property type="match status" value="1"/>
</dbReference>
<keyword evidence="7" id="KW-0961">Cell wall biogenesis/degradation</keyword>
<evidence type="ECO:0000256" key="9">
    <source>
        <dbReference type="SAM" id="MobiDB-lite"/>
    </source>
</evidence>
<keyword evidence="10" id="KW-0812">Transmembrane</keyword>
<keyword evidence="5" id="KW-0119">Carbohydrate metabolism</keyword>
<dbReference type="InterPro" id="IPR040451">
    <property type="entry name" value="GH81_N"/>
</dbReference>
<evidence type="ECO:0000259" key="12">
    <source>
        <dbReference type="Pfam" id="PF17652"/>
    </source>
</evidence>
<evidence type="ECO:0000256" key="1">
    <source>
        <dbReference type="ARBA" id="ARBA00000382"/>
    </source>
</evidence>
<organism evidence="13">
    <name type="scientific">Aphanomyces astaci</name>
    <name type="common">Crayfish plague agent</name>
    <dbReference type="NCBI Taxonomy" id="112090"/>
    <lineage>
        <taxon>Eukaryota</taxon>
        <taxon>Sar</taxon>
        <taxon>Stramenopiles</taxon>
        <taxon>Oomycota</taxon>
        <taxon>Saprolegniomycetes</taxon>
        <taxon>Saprolegniales</taxon>
        <taxon>Verrucalvaceae</taxon>
        <taxon>Aphanomyces</taxon>
    </lineage>
</organism>
<dbReference type="GeneID" id="20805399"/>
<keyword evidence="6" id="KW-0326">Glycosidase</keyword>
<dbReference type="RefSeq" id="XP_009825773.1">
    <property type="nucleotide sequence ID" value="XM_009827471.1"/>
</dbReference>
<feature type="domain" description="Glycosyl hydrolase family 81 C-terminal" evidence="12">
    <location>
        <begin position="421"/>
        <end position="493"/>
    </location>
</feature>
<keyword evidence="8" id="KW-0624">Polysaccharide degradation</keyword>
<dbReference type="PANTHER" id="PTHR31983:SF0">
    <property type="entry name" value="GLUCAN ENDO-1,3-BETA-D-GLUCOSIDASE 2"/>
    <property type="match status" value="1"/>
</dbReference>
<evidence type="ECO:0000256" key="3">
    <source>
        <dbReference type="ARBA" id="ARBA00012780"/>
    </source>
</evidence>
<feature type="domain" description="Glycosyl hydrolase family 81 N-terminal" evidence="11">
    <location>
        <begin position="115"/>
        <end position="399"/>
    </location>
</feature>
<keyword evidence="4" id="KW-0378">Hydrolase</keyword>
<name>W4GXN7_APHAT</name>
<reference evidence="13" key="1">
    <citation type="submission" date="2013-12" db="EMBL/GenBank/DDBJ databases">
        <title>The Genome Sequence of Aphanomyces astaci APO3.</title>
        <authorList>
            <consortium name="The Broad Institute Genomics Platform"/>
            <person name="Russ C."/>
            <person name="Tyler B."/>
            <person name="van West P."/>
            <person name="Dieguez-Uribeondo J."/>
            <person name="Young S.K."/>
            <person name="Zeng Q."/>
            <person name="Gargeya S."/>
            <person name="Fitzgerald M."/>
            <person name="Abouelleil A."/>
            <person name="Alvarado L."/>
            <person name="Chapman S.B."/>
            <person name="Gainer-Dewar J."/>
            <person name="Goldberg J."/>
            <person name="Griggs A."/>
            <person name="Gujja S."/>
            <person name="Hansen M."/>
            <person name="Howarth C."/>
            <person name="Imamovic A."/>
            <person name="Ireland A."/>
            <person name="Larimer J."/>
            <person name="McCowan C."/>
            <person name="Murphy C."/>
            <person name="Pearson M."/>
            <person name="Poon T.W."/>
            <person name="Priest M."/>
            <person name="Roberts A."/>
            <person name="Saif S."/>
            <person name="Shea T."/>
            <person name="Sykes S."/>
            <person name="Wortman J."/>
            <person name="Nusbaum C."/>
            <person name="Birren B."/>
        </authorList>
    </citation>
    <scope>NUCLEOTIDE SEQUENCE [LARGE SCALE GENOMIC DNA]</scope>
    <source>
        <strain evidence="13">APO3</strain>
    </source>
</reference>
<dbReference type="InterPro" id="IPR040720">
    <property type="entry name" value="GH81_C"/>
</dbReference>
<feature type="domain" description="Glycosyl hydrolase family 81 C-terminal" evidence="12">
    <location>
        <begin position="526"/>
        <end position="752"/>
    </location>
</feature>
<dbReference type="PROSITE" id="PS52008">
    <property type="entry name" value="GH81"/>
    <property type="match status" value="1"/>
</dbReference>
<evidence type="ECO:0000256" key="4">
    <source>
        <dbReference type="ARBA" id="ARBA00022801"/>
    </source>
</evidence>
<feature type="transmembrane region" description="Helical" evidence="10">
    <location>
        <begin position="39"/>
        <end position="58"/>
    </location>
</feature>
<evidence type="ECO:0000313" key="13">
    <source>
        <dbReference type="EMBL" id="ETV84081.1"/>
    </source>
</evidence>
<dbReference type="AlphaFoldDB" id="W4GXN7"/>
<evidence type="ECO:0000256" key="7">
    <source>
        <dbReference type="ARBA" id="ARBA00023316"/>
    </source>
</evidence>
<evidence type="ECO:0000256" key="6">
    <source>
        <dbReference type="ARBA" id="ARBA00023295"/>
    </source>
</evidence>
<keyword evidence="10" id="KW-0472">Membrane</keyword>
<proteinExistence type="inferred from homology"/>
<dbReference type="GO" id="GO:0071555">
    <property type="term" value="P:cell wall organization"/>
    <property type="evidence" value="ECO:0007669"/>
    <property type="project" value="UniProtKB-KW"/>
</dbReference>
<dbReference type="GO" id="GO:0000272">
    <property type="term" value="P:polysaccharide catabolic process"/>
    <property type="evidence" value="ECO:0007669"/>
    <property type="project" value="UniProtKB-KW"/>
</dbReference>
<dbReference type="GO" id="GO:0042973">
    <property type="term" value="F:glucan endo-1,3-beta-D-glucosidase activity"/>
    <property type="evidence" value="ECO:0007669"/>
    <property type="project" value="UniProtKB-EC"/>
</dbReference>
<dbReference type="VEuPathDB" id="FungiDB:H257_03403"/>
<evidence type="ECO:0000256" key="10">
    <source>
        <dbReference type="SAM" id="Phobius"/>
    </source>
</evidence>
<dbReference type="EC" id="3.2.1.39" evidence="3"/>
<dbReference type="Pfam" id="PF17652">
    <property type="entry name" value="Glyco_hydro81C"/>
    <property type="match status" value="2"/>
</dbReference>
<comment type="catalytic activity">
    <reaction evidence="1">
        <text>Hydrolysis of (1-&gt;3)-beta-D-glucosidic linkages in (1-&gt;3)-beta-D-glucans.</text>
        <dbReference type="EC" id="3.2.1.39"/>
    </reaction>
</comment>
<evidence type="ECO:0000259" key="11">
    <source>
        <dbReference type="Pfam" id="PF03639"/>
    </source>
</evidence>